<keyword evidence="1" id="KW-0732">Signal</keyword>
<evidence type="ECO:0000313" key="3">
    <source>
        <dbReference type="Proteomes" id="UP000680116"/>
    </source>
</evidence>
<proteinExistence type="predicted"/>
<sequence length="156" mass="16896">MERTVALVISNVLLSVAVAAGGQPSVPTSIAPETAVSICRIRQNPEQYVGRVVTVSGVYKTDSSHYSYVLDPSCSSQSTLDLGFKVPERDSSVAAFEAAEAEECKRTGQRGLCVLEASIVLRGEIAQTKGAHLQPDLVYLIINPHSVLTYRFRTER</sequence>
<keyword evidence="3" id="KW-1185">Reference proteome</keyword>
<dbReference type="Proteomes" id="UP000680116">
    <property type="component" value="Chromosome"/>
</dbReference>
<accession>A0ABN7QUC1</accession>
<evidence type="ECO:0000313" key="2">
    <source>
        <dbReference type="EMBL" id="CAG4970766.1"/>
    </source>
</evidence>
<feature type="signal peptide" evidence="1">
    <location>
        <begin position="1"/>
        <end position="19"/>
    </location>
</feature>
<name>A0ABN7QUC1_9GAMM</name>
<dbReference type="RefSeq" id="WP_215219764.1">
    <property type="nucleotide sequence ID" value="NZ_OU015430.1"/>
</dbReference>
<dbReference type="EMBL" id="OU015430">
    <property type="protein sequence ID" value="CAG4970766.1"/>
    <property type="molecule type" value="Genomic_DNA"/>
</dbReference>
<protein>
    <submittedName>
        <fullName evidence="2">Uncharacterized protein</fullName>
    </submittedName>
</protein>
<feature type="chain" id="PRO_5045668813" evidence="1">
    <location>
        <begin position="20"/>
        <end position="156"/>
    </location>
</feature>
<organism evidence="2 3">
    <name type="scientific">Novilysobacter luteus</name>
    <dbReference type="NCBI Taxonomy" id="2822368"/>
    <lineage>
        <taxon>Bacteria</taxon>
        <taxon>Pseudomonadati</taxon>
        <taxon>Pseudomonadota</taxon>
        <taxon>Gammaproteobacteria</taxon>
        <taxon>Lysobacterales</taxon>
        <taxon>Lysobacteraceae</taxon>
        <taxon>Novilysobacter</taxon>
    </lineage>
</organism>
<gene>
    <name evidence="2" type="ORF">LYB30171_00802</name>
</gene>
<reference evidence="2 3" key="1">
    <citation type="submission" date="2021-04" db="EMBL/GenBank/DDBJ databases">
        <authorList>
            <person name="Rodrigo-Torres L."/>
            <person name="Arahal R. D."/>
            <person name="Lucena T."/>
        </authorList>
    </citation>
    <scope>NUCLEOTIDE SEQUENCE [LARGE SCALE GENOMIC DNA]</scope>
    <source>
        <strain evidence="2 3">CECT 30171</strain>
    </source>
</reference>
<evidence type="ECO:0000256" key="1">
    <source>
        <dbReference type="SAM" id="SignalP"/>
    </source>
</evidence>